<keyword evidence="2" id="KW-1185">Reference proteome</keyword>
<protein>
    <submittedName>
        <fullName evidence="1">Uncharacterized protein</fullName>
    </submittedName>
</protein>
<proteinExistence type="predicted"/>
<reference evidence="1" key="1">
    <citation type="submission" date="2022-07" db="EMBL/GenBank/DDBJ databases">
        <title>Genome Sequence of Lecanicillium saksenae.</title>
        <authorList>
            <person name="Buettner E."/>
        </authorList>
    </citation>
    <scope>NUCLEOTIDE SEQUENCE</scope>
    <source>
        <strain evidence="1">VT-O1</strain>
    </source>
</reference>
<name>A0ACC1QNP8_9HYPO</name>
<evidence type="ECO:0000313" key="1">
    <source>
        <dbReference type="EMBL" id="KAJ3484853.1"/>
    </source>
</evidence>
<dbReference type="EMBL" id="JANAKD010000996">
    <property type="protein sequence ID" value="KAJ3484853.1"/>
    <property type="molecule type" value="Genomic_DNA"/>
</dbReference>
<accession>A0ACC1QNP8</accession>
<dbReference type="Proteomes" id="UP001148737">
    <property type="component" value="Unassembled WGS sequence"/>
</dbReference>
<sequence length="367" mass="40992">MDSATLQRARLYITSLSGTAGKFNAGDSLEQQSPASDYAFLKSQYPVPSGTPDLKAQVEKFLSLPPETKRPKSTLWIFTFGTWEVWNLASLPTVTAHDLLDSMVENIFQYAELLYLKSLNPRSIAFSHFWSDIDPADVQKLTSPNVHRKIDERALETFRILIPKLFDITLAPIWQSRAVPPYPHTRAEHLRNAIALTQRWNEQVEKQMGMWQKRARYKPKRLEDERKSGDQAATRDFSAAMSEAGIPKSAPYPKRMGAQLTATVDGVIETMMHAEMKHSGSYDSAGNGMQPANASMVFTNVWAPCVAGALDIPEGDEMGLVKTPCEAPDEYLFHDEATFGQRAVDHIVASAAKAVLNTLFPRARYAK</sequence>
<organism evidence="1 2">
    <name type="scientific">Lecanicillium saksenae</name>
    <dbReference type="NCBI Taxonomy" id="468837"/>
    <lineage>
        <taxon>Eukaryota</taxon>
        <taxon>Fungi</taxon>
        <taxon>Dikarya</taxon>
        <taxon>Ascomycota</taxon>
        <taxon>Pezizomycotina</taxon>
        <taxon>Sordariomycetes</taxon>
        <taxon>Hypocreomycetidae</taxon>
        <taxon>Hypocreales</taxon>
        <taxon>Cordycipitaceae</taxon>
        <taxon>Lecanicillium</taxon>
    </lineage>
</organism>
<gene>
    <name evidence="1" type="ORF">NLG97_g6959</name>
</gene>
<comment type="caution">
    <text evidence="1">The sequence shown here is derived from an EMBL/GenBank/DDBJ whole genome shotgun (WGS) entry which is preliminary data.</text>
</comment>
<evidence type="ECO:0000313" key="2">
    <source>
        <dbReference type="Proteomes" id="UP001148737"/>
    </source>
</evidence>